<dbReference type="Gene3D" id="1.20.200.10">
    <property type="entry name" value="Fumarase/aspartase (Central domain)"/>
    <property type="match status" value="1"/>
</dbReference>
<proteinExistence type="predicted"/>
<keyword evidence="1 3" id="KW-0456">Lyase</keyword>
<evidence type="ECO:0000256" key="2">
    <source>
        <dbReference type="SAM" id="MobiDB-lite"/>
    </source>
</evidence>
<dbReference type="Gene3D" id="1.10.275.10">
    <property type="entry name" value="Fumarase/aspartase (N-terminal domain)"/>
    <property type="match status" value="1"/>
</dbReference>
<accession>A0ABV1VQG0</accession>
<sequence>MTTAETATGPVVVDGESLSVDALRQVAESGTPVKVHTEAMEKVLRSRASLESMIIRGEPVPGAVGGDGRESPPGIDVARESERQTNLVRSHSVGVGPLYAEDEARAMVTARLNSLAKGHSAVRPDILDRMVLYLNEGIIPAVPEIGSSGPVDLVPLAHVASTLIGEGHVLHDGRRQETRRVLGAMGVAPLRLGVKEGTALINGTSGTVGLGALVVARALDQVRQAEIASAFFDDAVRGSDSPFLAEGHDTARPHRGQIDSAANLRDLLADSRGRRETEHGGAVLGFPGPQVPGFYTARTVPQVLGAARDALRHATEELEAELNSANDEPLFLPDGKVLHGGTAQGRAVALALEFVAIALSHVGELAERQIDRMLTRRPASGVARYLVAADPTLHHGFAGVGHTARALTAENLAVGTAAAQVVTAFGDDRPTAGTGLLAARNARRVLQNNDRIIAIGLIVAAQAADLARRFDDLSRANMATYDMVRSLVPSLGVDRSMAQDVELIATALSRAEFLHLLLRQEGIVLR</sequence>
<dbReference type="GO" id="GO:0016829">
    <property type="term" value="F:lyase activity"/>
    <property type="evidence" value="ECO:0007669"/>
    <property type="project" value="UniProtKB-KW"/>
</dbReference>
<gene>
    <name evidence="3" type="ORF">ABT322_34375</name>
</gene>
<dbReference type="Proteomes" id="UP001490330">
    <property type="component" value="Unassembled WGS sequence"/>
</dbReference>
<protein>
    <submittedName>
        <fullName evidence="3">Aromatic amino acid lyase</fullName>
    </submittedName>
</protein>
<feature type="region of interest" description="Disordered" evidence="2">
    <location>
        <begin position="58"/>
        <end position="83"/>
    </location>
</feature>
<dbReference type="InterPro" id="IPR008948">
    <property type="entry name" value="L-Aspartase-like"/>
</dbReference>
<dbReference type="Pfam" id="PF00221">
    <property type="entry name" value="Lyase_aromatic"/>
    <property type="match status" value="1"/>
</dbReference>
<evidence type="ECO:0000313" key="3">
    <source>
        <dbReference type="EMBL" id="MER6908728.1"/>
    </source>
</evidence>
<evidence type="ECO:0000313" key="4">
    <source>
        <dbReference type="Proteomes" id="UP001490330"/>
    </source>
</evidence>
<comment type="caution">
    <text evidence="3">The sequence shown here is derived from an EMBL/GenBank/DDBJ whole genome shotgun (WGS) entry which is preliminary data.</text>
</comment>
<reference evidence="3 4" key="1">
    <citation type="submission" date="2024-06" db="EMBL/GenBank/DDBJ databases">
        <title>The Natural Products Discovery Center: Release of the First 8490 Sequenced Strains for Exploring Actinobacteria Biosynthetic Diversity.</title>
        <authorList>
            <person name="Kalkreuter E."/>
            <person name="Kautsar S.A."/>
            <person name="Yang D."/>
            <person name="Bader C.D."/>
            <person name="Teijaro C.N."/>
            <person name="Fluegel L."/>
            <person name="Davis C.M."/>
            <person name="Simpson J.R."/>
            <person name="Lauterbach L."/>
            <person name="Steele A.D."/>
            <person name="Gui C."/>
            <person name="Meng S."/>
            <person name="Li G."/>
            <person name="Viehrig K."/>
            <person name="Ye F."/>
            <person name="Su P."/>
            <person name="Kiefer A.F."/>
            <person name="Nichols A."/>
            <person name="Cepeda A.J."/>
            <person name="Yan W."/>
            <person name="Fan B."/>
            <person name="Jiang Y."/>
            <person name="Adhikari A."/>
            <person name="Zheng C.-J."/>
            <person name="Schuster L."/>
            <person name="Cowan T.M."/>
            <person name="Smanski M.J."/>
            <person name="Chevrette M.G."/>
            <person name="De Carvalho L.P.S."/>
            <person name="Shen B."/>
        </authorList>
    </citation>
    <scope>NUCLEOTIDE SEQUENCE [LARGE SCALE GENOMIC DNA]</scope>
    <source>
        <strain evidence="3 4">NPDC000632</strain>
    </source>
</reference>
<keyword evidence="4" id="KW-1185">Reference proteome</keyword>
<dbReference type="InterPro" id="IPR001106">
    <property type="entry name" value="Aromatic_Lyase"/>
</dbReference>
<dbReference type="PANTHER" id="PTHR10362">
    <property type="entry name" value="HISTIDINE AMMONIA-LYASE"/>
    <property type="match status" value="1"/>
</dbReference>
<dbReference type="SUPFAM" id="SSF48557">
    <property type="entry name" value="L-aspartase-like"/>
    <property type="match status" value="1"/>
</dbReference>
<dbReference type="InterPro" id="IPR024083">
    <property type="entry name" value="Fumarase/histidase_N"/>
</dbReference>
<dbReference type="CDD" id="cd00332">
    <property type="entry name" value="PAL-HAL"/>
    <property type="match status" value="1"/>
</dbReference>
<dbReference type="RefSeq" id="WP_350725525.1">
    <property type="nucleotide sequence ID" value="NZ_JBEPCO010000071.1"/>
</dbReference>
<name>A0ABV1VQG0_9ACTN</name>
<organism evidence="3 4">
    <name type="scientific">Streptomyces flaveolus</name>
    <dbReference type="NCBI Taxonomy" id="67297"/>
    <lineage>
        <taxon>Bacteria</taxon>
        <taxon>Bacillati</taxon>
        <taxon>Actinomycetota</taxon>
        <taxon>Actinomycetes</taxon>
        <taxon>Kitasatosporales</taxon>
        <taxon>Streptomycetaceae</taxon>
        <taxon>Streptomyces</taxon>
    </lineage>
</organism>
<evidence type="ECO:0000256" key="1">
    <source>
        <dbReference type="ARBA" id="ARBA00023239"/>
    </source>
</evidence>
<dbReference type="EMBL" id="JBEPCV010000050">
    <property type="protein sequence ID" value="MER6908728.1"/>
    <property type="molecule type" value="Genomic_DNA"/>
</dbReference>